<dbReference type="GO" id="GO:0006935">
    <property type="term" value="P:chemotaxis"/>
    <property type="evidence" value="ECO:0007669"/>
    <property type="project" value="UniProtKB-KW"/>
</dbReference>
<dbReference type="Proteomes" id="UP000293142">
    <property type="component" value="Unassembled WGS sequence"/>
</dbReference>
<dbReference type="RefSeq" id="WP_131011353.1">
    <property type="nucleotide sequence ID" value="NZ_SIRE01000002.1"/>
</dbReference>
<name>A0A4Q9E032_9BACL</name>
<evidence type="ECO:0000256" key="1">
    <source>
        <dbReference type="ARBA" id="ARBA00022500"/>
    </source>
</evidence>
<dbReference type="OrthoDB" id="5614404at2"/>
<evidence type="ECO:0000313" key="2">
    <source>
        <dbReference type="EMBL" id="TBL81568.1"/>
    </source>
</evidence>
<accession>A0A4Q9E032</accession>
<evidence type="ECO:0008006" key="4">
    <source>
        <dbReference type="Google" id="ProtNLM"/>
    </source>
</evidence>
<keyword evidence="3" id="KW-1185">Reference proteome</keyword>
<proteinExistence type="predicted"/>
<protein>
    <recommendedName>
        <fullName evidence="4">Chemotaxis protein CheX</fullName>
    </recommendedName>
</protein>
<dbReference type="InterPro" id="IPR028976">
    <property type="entry name" value="CheC-like_sf"/>
</dbReference>
<sequence>MFALYFGQFLLNRGLISASALEQAISVQKQTRVRLGVMAINHGFLTAAQVEEIHLQQTKIDKKFGEIAVMLGYLNNELVDAILSTQQNAHLALGQALIDQGLISYEAFADALHQYKLEYSLSDEQFESIINGSIETLLEVVLFKDSSDYGQAISDYIRLFAKNIIRFVDSGIRLELGSPDDAAEFAWKAEQKLKNAALPAAGMTAIGGSEVSFLKLASLYAQEPVEQPGEMMEASVGELLNLHNGIYLVNLSVRDVELEMEPQSVTRGGGFSGELPATAAVRVIGDHWSVTLMVSDLAALV</sequence>
<organism evidence="2 3">
    <name type="scientific">Paenibacillus thalictri</name>
    <dbReference type="NCBI Taxonomy" id="2527873"/>
    <lineage>
        <taxon>Bacteria</taxon>
        <taxon>Bacillati</taxon>
        <taxon>Bacillota</taxon>
        <taxon>Bacilli</taxon>
        <taxon>Bacillales</taxon>
        <taxon>Paenibacillaceae</taxon>
        <taxon>Paenibacillus</taxon>
    </lineage>
</organism>
<dbReference type="InterPro" id="IPR037257">
    <property type="entry name" value="T2SS_E_N_sf"/>
</dbReference>
<dbReference type="EMBL" id="SIRE01000002">
    <property type="protein sequence ID" value="TBL81568.1"/>
    <property type="molecule type" value="Genomic_DNA"/>
</dbReference>
<dbReference type="AlphaFoldDB" id="A0A4Q9E032"/>
<keyword evidence="1" id="KW-0145">Chemotaxis</keyword>
<gene>
    <name evidence="2" type="ORF">EYB31_00710</name>
</gene>
<dbReference type="Gene3D" id="3.40.1550.10">
    <property type="entry name" value="CheC-like"/>
    <property type="match status" value="1"/>
</dbReference>
<evidence type="ECO:0000313" key="3">
    <source>
        <dbReference type="Proteomes" id="UP000293142"/>
    </source>
</evidence>
<comment type="caution">
    <text evidence="2">The sequence shown here is derived from an EMBL/GenBank/DDBJ whole genome shotgun (WGS) entry which is preliminary data.</text>
</comment>
<reference evidence="2 3" key="1">
    <citation type="submission" date="2019-02" db="EMBL/GenBank/DDBJ databases">
        <title>Paenibacillus sp. nov., isolated from surface-sterilized tissue of Thalictrum simplex L.</title>
        <authorList>
            <person name="Tuo L."/>
        </authorList>
    </citation>
    <scope>NUCLEOTIDE SEQUENCE [LARGE SCALE GENOMIC DNA]</scope>
    <source>
        <strain evidence="2 3">N2SHLJ1</strain>
    </source>
</reference>
<dbReference type="SUPFAM" id="SSF160246">
    <property type="entry name" value="EspE N-terminal domain-like"/>
    <property type="match status" value="2"/>
</dbReference>